<evidence type="ECO:0000313" key="4">
    <source>
        <dbReference type="Proteomes" id="UP001140949"/>
    </source>
</evidence>
<dbReference type="EMBL" id="JANAVB010033217">
    <property type="protein sequence ID" value="KAJ6808963.1"/>
    <property type="molecule type" value="Genomic_DNA"/>
</dbReference>
<dbReference type="GO" id="GO:0003883">
    <property type="term" value="F:CTP synthase activity"/>
    <property type="evidence" value="ECO:0007669"/>
    <property type="project" value="InterPro"/>
</dbReference>
<keyword evidence="1" id="KW-0732">Signal</keyword>
<protein>
    <submittedName>
        <fullName evidence="3">CTP synthase-like isoform X1</fullName>
    </submittedName>
</protein>
<feature type="chain" id="PRO_5043960232" evidence="1">
    <location>
        <begin position="18"/>
        <end position="147"/>
    </location>
</feature>
<dbReference type="GO" id="GO:0019856">
    <property type="term" value="P:pyrimidine nucleobase biosynthetic process"/>
    <property type="evidence" value="ECO:0007669"/>
    <property type="project" value="TreeGrafter"/>
</dbReference>
<evidence type="ECO:0000256" key="1">
    <source>
        <dbReference type="SAM" id="SignalP"/>
    </source>
</evidence>
<dbReference type="Pfam" id="PF06418">
    <property type="entry name" value="CTP_synth_N"/>
    <property type="match status" value="1"/>
</dbReference>
<feature type="domain" description="CTP synthase N-terminal" evidence="2">
    <location>
        <begin position="23"/>
        <end position="103"/>
    </location>
</feature>
<organism evidence="3 4">
    <name type="scientific">Iris pallida</name>
    <name type="common">Sweet iris</name>
    <dbReference type="NCBI Taxonomy" id="29817"/>
    <lineage>
        <taxon>Eukaryota</taxon>
        <taxon>Viridiplantae</taxon>
        <taxon>Streptophyta</taxon>
        <taxon>Embryophyta</taxon>
        <taxon>Tracheophyta</taxon>
        <taxon>Spermatophyta</taxon>
        <taxon>Magnoliopsida</taxon>
        <taxon>Liliopsida</taxon>
        <taxon>Asparagales</taxon>
        <taxon>Iridaceae</taxon>
        <taxon>Iridoideae</taxon>
        <taxon>Irideae</taxon>
        <taxon>Iris</taxon>
    </lineage>
</organism>
<dbReference type="InterPro" id="IPR017456">
    <property type="entry name" value="CTP_synthase_N"/>
</dbReference>
<dbReference type="PANTHER" id="PTHR11550">
    <property type="entry name" value="CTP SYNTHASE"/>
    <property type="match status" value="1"/>
</dbReference>
<gene>
    <name evidence="3" type="ORF">M6B38_163810</name>
</gene>
<accession>A0AAX6EY69</accession>
<dbReference type="AlphaFoldDB" id="A0AAX6EY69"/>
<proteinExistence type="predicted"/>
<feature type="signal peptide" evidence="1">
    <location>
        <begin position="1"/>
        <end position="17"/>
    </location>
</feature>
<dbReference type="GO" id="GO:0006241">
    <property type="term" value="P:CTP biosynthetic process"/>
    <property type="evidence" value="ECO:0007669"/>
    <property type="project" value="TreeGrafter"/>
</dbReference>
<dbReference type="Proteomes" id="UP001140949">
    <property type="component" value="Unassembled WGS sequence"/>
</dbReference>
<dbReference type="InterPro" id="IPR004468">
    <property type="entry name" value="CTP_synthase"/>
</dbReference>
<dbReference type="PANTHER" id="PTHR11550:SF0">
    <property type="entry name" value="CTP SYNTHASE-RELATED"/>
    <property type="match status" value="1"/>
</dbReference>
<evidence type="ECO:0000259" key="2">
    <source>
        <dbReference type="Pfam" id="PF06418"/>
    </source>
</evidence>
<comment type="caution">
    <text evidence="3">The sequence shown here is derived from an EMBL/GenBank/DDBJ whole genome shotgun (WGS) entry which is preliminary data.</text>
</comment>
<sequence>MLVLAILLGSCQSRASSKCSWGAETKATQHSVRGLRGHGLTPNILACRSTSPLDKNVKQKLSRFCFVPVSNIVSLFDVTNIWHIPLLLREQKAHEAILQQLNLECVLWHPLLDEWTARAKLCDTLHDPVRIALVGKYTGLSDAYSLL</sequence>
<dbReference type="SUPFAM" id="SSF52540">
    <property type="entry name" value="P-loop containing nucleoside triphosphate hydrolases"/>
    <property type="match status" value="1"/>
</dbReference>
<name>A0AAX6EY69_IRIPA</name>
<dbReference type="GO" id="GO:0042802">
    <property type="term" value="F:identical protein binding"/>
    <property type="evidence" value="ECO:0007669"/>
    <property type="project" value="TreeGrafter"/>
</dbReference>
<reference evidence="3" key="2">
    <citation type="submission" date="2023-04" db="EMBL/GenBank/DDBJ databases">
        <authorList>
            <person name="Bruccoleri R.E."/>
            <person name="Oakeley E.J."/>
            <person name="Faust A.-M."/>
            <person name="Dessus-Babus S."/>
            <person name="Altorfer M."/>
            <person name="Burckhardt D."/>
            <person name="Oertli M."/>
            <person name="Naumann U."/>
            <person name="Petersen F."/>
            <person name="Wong J."/>
        </authorList>
    </citation>
    <scope>NUCLEOTIDE SEQUENCE</scope>
    <source>
        <strain evidence="3">GSM-AAB239-AS_SAM_17_03QT</strain>
        <tissue evidence="3">Leaf</tissue>
    </source>
</reference>
<dbReference type="Gene3D" id="3.40.50.300">
    <property type="entry name" value="P-loop containing nucleotide triphosphate hydrolases"/>
    <property type="match status" value="1"/>
</dbReference>
<dbReference type="InterPro" id="IPR027417">
    <property type="entry name" value="P-loop_NTPase"/>
</dbReference>
<evidence type="ECO:0000313" key="3">
    <source>
        <dbReference type="EMBL" id="KAJ6808963.1"/>
    </source>
</evidence>
<keyword evidence="4" id="KW-1185">Reference proteome</keyword>
<reference evidence="3" key="1">
    <citation type="journal article" date="2023" name="GigaByte">
        <title>Genome assembly of the bearded iris, Iris pallida Lam.</title>
        <authorList>
            <person name="Bruccoleri R.E."/>
            <person name="Oakeley E.J."/>
            <person name="Faust A.M.E."/>
            <person name="Altorfer M."/>
            <person name="Dessus-Babus S."/>
            <person name="Burckhardt D."/>
            <person name="Oertli M."/>
            <person name="Naumann U."/>
            <person name="Petersen F."/>
            <person name="Wong J."/>
        </authorList>
    </citation>
    <scope>NUCLEOTIDE SEQUENCE</scope>
    <source>
        <strain evidence="3">GSM-AAB239-AS_SAM_17_03QT</strain>
    </source>
</reference>